<dbReference type="EMBL" id="JAUSQU010000001">
    <property type="protein sequence ID" value="MDP9846877.1"/>
    <property type="molecule type" value="Genomic_DNA"/>
</dbReference>
<evidence type="ECO:0000313" key="3">
    <source>
        <dbReference type="Proteomes" id="UP001225356"/>
    </source>
</evidence>
<name>A0ABT9QJI7_9ACTN</name>
<evidence type="ECO:0000259" key="1">
    <source>
        <dbReference type="SMART" id="SM00866"/>
    </source>
</evidence>
<dbReference type="SMART" id="SM00866">
    <property type="entry name" value="UTRA"/>
    <property type="match status" value="1"/>
</dbReference>
<dbReference type="Proteomes" id="UP001225356">
    <property type="component" value="Unassembled WGS sequence"/>
</dbReference>
<gene>
    <name evidence="2" type="ORF">J2853_006088</name>
</gene>
<reference evidence="2 3" key="1">
    <citation type="submission" date="2023-07" db="EMBL/GenBank/DDBJ databases">
        <title>Sequencing the genomes of 1000 actinobacteria strains.</title>
        <authorList>
            <person name="Klenk H.-P."/>
        </authorList>
    </citation>
    <scope>NUCLEOTIDE SEQUENCE [LARGE SCALE GENOMIC DNA]</scope>
    <source>
        <strain evidence="2 3">DSM 46740</strain>
    </source>
</reference>
<evidence type="ECO:0000313" key="2">
    <source>
        <dbReference type="EMBL" id="MDP9846877.1"/>
    </source>
</evidence>
<accession>A0ABT9QJI7</accession>
<dbReference type="SUPFAM" id="SSF64288">
    <property type="entry name" value="Chorismate lyase-like"/>
    <property type="match status" value="1"/>
</dbReference>
<dbReference type="InterPro" id="IPR028978">
    <property type="entry name" value="Chorismate_lyase_/UTRA_dom_sf"/>
</dbReference>
<dbReference type="PANTHER" id="PTHR44846:SF17">
    <property type="entry name" value="GNTR-FAMILY TRANSCRIPTIONAL REGULATOR"/>
    <property type="match status" value="1"/>
</dbReference>
<dbReference type="Gene3D" id="3.40.1410.10">
    <property type="entry name" value="Chorismate lyase-like"/>
    <property type="match status" value="1"/>
</dbReference>
<keyword evidence="3" id="KW-1185">Reference proteome</keyword>
<sequence length="217" mass="22938">MSDEIPTDATANGAVAASVTTAAGEAAGGLSGPHREPRVVVRRALPTDPAVRASASLFMTESAKQGVRPGRRMLYVGAEPAADHIASALRVEPGTDVLARRKLLLADDVPVRIATSYLRLDLFGGTPVAAPDFVRPSLQAGIEALGHRFGHAEEHLIARRPTGFEAETLLLDPGEWVVQILRAGYSDDGIPVHVLETICAASRHIFPIVQVAGADEF</sequence>
<organism evidence="2 3">
    <name type="scientific">Streptosporangium lutulentum</name>
    <dbReference type="NCBI Taxonomy" id="1461250"/>
    <lineage>
        <taxon>Bacteria</taxon>
        <taxon>Bacillati</taxon>
        <taxon>Actinomycetota</taxon>
        <taxon>Actinomycetes</taxon>
        <taxon>Streptosporangiales</taxon>
        <taxon>Streptosporangiaceae</taxon>
        <taxon>Streptosporangium</taxon>
    </lineage>
</organism>
<feature type="domain" description="UbiC transcription regulator-associated" evidence="1">
    <location>
        <begin position="64"/>
        <end position="205"/>
    </location>
</feature>
<dbReference type="InterPro" id="IPR011663">
    <property type="entry name" value="UTRA"/>
</dbReference>
<dbReference type="PANTHER" id="PTHR44846">
    <property type="entry name" value="MANNOSYL-D-GLYCERATE TRANSPORT/METABOLISM SYSTEM REPRESSOR MNGR-RELATED"/>
    <property type="match status" value="1"/>
</dbReference>
<proteinExistence type="predicted"/>
<dbReference type="RefSeq" id="WP_307563713.1">
    <property type="nucleotide sequence ID" value="NZ_JAUSQU010000001.1"/>
</dbReference>
<protein>
    <submittedName>
        <fullName evidence="2">GntR family transcriptional regulator</fullName>
    </submittedName>
</protein>
<dbReference type="InterPro" id="IPR050679">
    <property type="entry name" value="Bact_HTH_transcr_reg"/>
</dbReference>
<dbReference type="Pfam" id="PF07702">
    <property type="entry name" value="UTRA"/>
    <property type="match status" value="1"/>
</dbReference>
<comment type="caution">
    <text evidence="2">The sequence shown here is derived from an EMBL/GenBank/DDBJ whole genome shotgun (WGS) entry which is preliminary data.</text>
</comment>